<sequence>MYYKKMIRAFLAMTLVVALSACDSKEEVEAVRVIDFDELSKESYEYLQAKQTEAQERFDLGAYERYDWNQEKMQLVWSDAGVPKVVADIQFVGSISTKSNTWLWSWANPTVLDQLSKDMVTVRDFGRTHGLEKLTNEKWPAEEVDGWEMTAIAAKILKAKGAYRSPANDGFTFMIFTDIQFADGQQPK</sequence>
<proteinExistence type="predicted"/>
<protein>
    <recommendedName>
        <fullName evidence="4">Lipoprotein</fullName>
    </recommendedName>
</protein>
<dbReference type="Proteomes" id="UP000184510">
    <property type="component" value="Unassembled WGS sequence"/>
</dbReference>
<evidence type="ECO:0000313" key="3">
    <source>
        <dbReference type="Proteomes" id="UP000184510"/>
    </source>
</evidence>
<dbReference type="STRING" id="1123071.SAMN02745181_0496"/>
<name>A0A1M6CJJ5_9BACT</name>
<feature type="chain" id="PRO_5012590282" description="Lipoprotein" evidence="1">
    <location>
        <begin position="22"/>
        <end position="188"/>
    </location>
</feature>
<dbReference type="AlphaFoldDB" id="A0A1M6CJJ5"/>
<dbReference type="Pfam" id="PF21813">
    <property type="entry name" value="DUF6882"/>
    <property type="match status" value="1"/>
</dbReference>
<organism evidence="2 3">
    <name type="scientific">Rubritalea squalenifaciens DSM 18772</name>
    <dbReference type="NCBI Taxonomy" id="1123071"/>
    <lineage>
        <taxon>Bacteria</taxon>
        <taxon>Pseudomonadati</taxon>
        <taxon>Verrucomicrobiota</taxon>
        <taxon>Verrucomicrobiia</taxon>
        <taxon>Verrucomicrobiales</taxon>
        <taxon>Rubritaleaceae</taxon>
        <taxon>Rubritalea</taxon>
    </lineage>
</organism>
<accession>A0A1M6CJJ5</accession>
<dbReference type="RefSeq" id="WP_200797042.1">
    <property type="nucleotide sequence ID" value="NZ_FQYR01000002.1"/>
</dbReference>
<dbReference type="InterPro" id="IPR049249">
    <property type="entry name" value="DUF6882"/>
</dbReference>
<gene>
    <name evidence="2" type="ORF">SAMN02745181_0496</name>
</gene>
<keyword evidence="1" id="KW-0732">Signal</keyword>
<dbReference type="PROSITE" id="PS51257">
    <property type="entry name" value="PROKAR_LIPOPROTEIN"/>
    <property type="match status" value="1"/>
</dbReference>
<evidence type="ECO:0000256" key="1">
    <source>
        <dbReference type="SAM" id="SignalP"/>
    </source>
</evidence>
<feature type="signal peptide" evidence="1">
    <location>
        <begin position="1"/>
        <end position="21"/>
    </location>
</feature>
<keyword evidence="3" id="KW-1185">Reference proteome</keyword>
<evidence type="ECO:0008006" key="4">
    <source>
        <dbReference type="Google" id="ProtNLM"/>
    </source>
</evidence>
<dbReference type="InParanoid" id="A0A1M6CJJ5"/>
<evidence type="ECO:0000313" key="2">
    <source>
        <dbReference type="EMBL" id="SHI61177.1"/>
    </source>
</evidence>
<dbReference type="EMBL" id="FQYR01000002">
    <property type="protein sequence ID" value="SHI61177.1"/>
    <property type="molecule type" value="Genomic_DNA"/>
</dbReference>
<reference evidence="2 3" key="1">
    <citation type="submission" date="2016-11" db="EMBL/GenBank/DDBJ databases">
        <authorList>
            <person name="Jaros S."/>
            <person name="Januszkiewicz K."/>
            <person name="Wedrychowicz H."/>
        </authorList>
    </citation>
    <scope>NUCLEOTIDE SEQUENCE [LARGE SCALE GENOMIC DNA]</scope>
    <source>
        <strain evidence="2 3">DSM 18772</strain>
    </source>
</reference>